<evidence type="ECO:0000313" key="4">
    <source>
        <dbReference type="EMBL" id="AJD52722.1"/>
    </source>
</evidence>
<accession>A0AB72UEW9</accession>
<feature type="domain" description="FecR N-terminal" evidence="3">
    <location>
        <begin position="15"/>
        <end position="52"/>
    </location>
</feature>
<dbReference type="KEGG" id="txi:TH3_13030"/>
<evidence type="ECO:0000313" key="5">
    <source>
        <dbReference type="Proteomes" id="UP000007127"/>
    </source>
</evidence>
<dbReference type="GeneID" id="31928283"/>
<keyword evidence="1" id="KW-0472">Membrane</keyword>
<keyword evidence="1" id="KW-1133">Transmembrane helix</keyword>
<dbReference type="PIRSF" id="PIRSF018266">
    <property type="entry name" value="FecR"/>
    <property type="match status" value="1"/>
</dbReference>
<evidence type="ECO:0000259" key="3">
    <source>
        <dbReference type="Pfam" id="PF16220"/>
    </source>
</evidence>
<sequence length="347" mass="37952">MNQTQQTQESIDLCAANWVARMIDGGLNDAEQKALDAWLAQSRSHQQAFADANHALAMMDASLFSDGVNAAQSSMHEADRQNAEIRPFPVITGKGKKPPRTGIGKWAAIAMAACLLIALFSGRVLMGDPALVWGADYHTAPGEIRAITLDDGSKITLGPDSAIDVKFSEQERRIEIFTGLVDFQAVPMENAGDRPFVVSTGDGIARALGTRFVIDKFDDYASVSVLQHNVKVSLTNGAPPTKSLVLSPNEAVRYSRYSLEDIYPVNSDRVLSWQKGKQIFDRVALREVVAEFSRYQHGKILIANEAVARKRVSGVFDMSDPQVGLDLIATELSIRKVSITPLLTFLY</sequence>
<reference evidence="4 5" key="1">
    <citation type="journal article" date="2012" name="J. Bacteriol.">
        <title>Genome sequence of Thalassospira xiamenensis type strain M-5.</title>
        <authorList>
            <person name="Lai Q."/>
            <person name="Shao Z."/>
        </authorList>
    </citation>
    <scope>NUCLEOTIDE SEQUENCE [LARGE SCALE GENOMIC DNA]</scope>
    <source>
        <strain evidence="4 5">M-5</strain>
    </source>
</reference>
<dbReference type="EMBL" id="CP004388">
    <property type="protein sequence ID" value="AJD52722.1"/>
    <property type="molecule type" value="Genomic_DNA"/>
</dbReference>
<name>A0AB72UEW9_9PROT</name>
<dbReference type="AlphaFoldDB" id="A0AB72UEW9"/>
<evidence type="ECO:0000259" key="2">
    <source>
        <dbReference type="Pfam" id="PF04773"/>
    </source>
</evidence>
<dbReference type="InterPro" id="IPR006860">
    <property type="entry name" value="FecR"/>
</dbReference>
<organism evidence="4 5">
    <name type="scientific">Thalassospira xiamenensis M-5 = DSM 17429</name>
    <dbReference type="NCBI Taxonomy" id="1123366"/>
    <lineage>
        <taxon>Bacteria</taxon>
        <taxon>Pseudomonadati</taxon>
        <taxon>Pseudomonadota</taxon>
        <taxon>Alphaproteobacteria</taxon>
        <taxon>Rhodospirillales</taxon>
        <taxon>Thalassospiraceae</taxon>
        <taxon>Thalassospira</taxon>
    </lineage>
</organism>
<dbReference type="Pfam" id="PF04773">
    <property type="entry name" value="FecR"/>
    <property type="match status" value="1"/>
</dbReference>
<dbReference type="GO" id="GO:0016989">
    <property type="term" value="F:sigma factor antagonist activity"/>
    <property type="evidence" value="ECO:0007669"/>
    <property type="project" value="TreeGrafter"/>
</dbReference>
<gene>
    <name evidence="4" type="ORF">TH3_13030</name>
</gene>
<evidence type="ECO:0000256" key="1">
    <source>
        <dbReference type="SAM" id="Phobius"/>
    </source>
</evidence>
<keyword evidence="1" id="KW-0812">Transmembrane</keyword>
<dbReference type="Gene3D" id="2.60.120.1440">
    <property type="match status" value="1"/>
</dbReference>
<feature type="domain" description="FecR protein" evidence="2">
    <location>
        <begin position="136"/>
        <end position="230"/>
    </location>
</feature>
<feature type="transmembrane region" description="Helical" evidence="1">
    <location>
        <begin position="106"/>
        <end position="126"/>
    </location>
</feature>
<dbReference type="Pfam" id="PF16220">
    <property type="entry name" value="DUF4880"/>
    <property type="match status" value="1"/>
</dbReference>
<proteinExistence type="predicted"/>
<dbReference type="InterPro" id="IPR032623">
    <property type="entry name" value="FecR_N"/>
</dbReference>
<protein>
    <submittedName>
        <fullName evidence="4">Anti-FecI sigma factor FecR</fullName>
    </submittedName>
</protein>
<dbReference type="PANTHER" id="PTHR30273">
    <property type="entry name" value="PERIPLASMIC SIGNAL SENSOR AND SIGMA FACTOR ACTIVATOR FECR-RELATED"/>
    <property type="match status" value="1"/>
</dbReference>
<dbReference type="RefSeq" id="WP_007092392.1">
    <property type="nucleotide sequence ID" value="NZ_CP004388.1"/>
</dbReference>
<dbReference type="Proteomes" id="UP000007127">
    <property type="component" value="Chromosome"/>
</dbReference>
<dbReference type="PANTHER" id="PTHR30273:SF2">
    <property type="entry name" value="PROTEIN FECR"/>
    <property type="match status" value="1"/>
</dbReference>
<dbReference type="InterPro" id="IPR012373">
    <property type="entry name" value="Ferrdict_sens_TM"/>
</dbReference>